<dbReference type="InterPro" id="IPR013216">
    <property type="entry name" value="Methyltransf_11"/>
</dbReference>
<keyword evidence="1" id="KW-0862">Zinc</keyword>
<keyword evidence="2" id="KW-0949">S-adenosyl-L-methionine</keyword>
<feature type="domain" description="Methyltransferase type 11" evidence="3">
    <location>
        <begin position="97"/>
        <end position="182"/>
    </location>
</feature>
<keyword evidence="5" id="KW-0808">Transferase</keyword>
<dbReference type="Proteomes" id="UP000284178">
    <property type="component" value="Unassembled WGS sequence"/>
</dbReference>
<comment type="caution">
    <text evidence="5">The sequence shown here is derived from an EMBL/GenBank/DDBJ whole genome shotgun (WGS) entry which is preliminary data.</text>
</comment>
<evidence type="ECO:0000256" key="1">
    <source>
        <dbReference type="PIRSR" id="PIRSR018249-1"/>
    </source>
</evidence>
<keyword evidence="5" id="KW-0489">Methyltransferase</keyword>
<protein>
    <submittedName>
        <fullName evidence="5">Methyltransferase domain-containing protein</fullName>
    </submittedName>
</protein>
<evidence type="ECO:0000313" key="6">
    <source>
        <dbReference type="Proteomes" id="UP000284178"/>
    </source>
</evidence>
<dbReference type="EMBL" id="QRUP01000032">
    <property type="protein sequence ID" value="RGR67400.1"/>
    <property type="molecule type" value="Genomic_DNA"/>
</dbReference>
<dbReference type="GO" id="GO:0032259">
    <property type="term" value="P:methylation"/>
    <property type="evidence" value="ECO:0007669"/>
    <property type="project" value="UniProtKB-KW"/>
</dbReference>
<dbReference type="CDD" id="cd02440">
    <property type="entry name" value="AdoMet_MTases"/>
    <property type="match status" value="1"/>
</dbReference>
<evidence type="ECO:0000313" key="5">
    <source>
        <dbReference type="EMBL" id="RGR67400.1"/>
    </source>
</evidence>
<dbReference type="InterPro" id="IPR029063">
    <property type="entry name" value="SAM-dependent_MTases_sf"/>
</dbReference>
<dbReference type="SUPFAM" id="SSF53335">
    <property type="entry name" value="S-adenosyl-L-methionine-dependent methyltransferases"/>
    <property type="match status" value="1"/>
</dbReference>
<dbReference type="PIRSF" id="PIRSF018249">
    <property type="entry name" value="MyrA_prd"/>
    <property type="match status" value="1"/>
</dbReference>
<evidence type="ECO:0000259" key="4">
    <source>
        <dbReference type="Pfam" id="PF21302"/>
    </source>
</evidence>
<feature type="binding site" evidence="2">
    <location>
        <position position="77"/>
    </location>
    <ligand>
        <name>S-adenosyl-L-methionine</name>
        <dbReference type="ChEBI" id="CHEBI:59789"/>
    </ligand>
</feature>
<dbReference type="GO" id="GO:0008168">
    <property type="term" value="F:methyltransferase activity"/>
    <property type="evidence" value="ECO:0007669"/>
    <property type="project" value="UniProtKB-KW"/>
</dbReference>
<name>A0A412FGR3_9FIRM</name>
<feature type="domain" description="23S rRNA (guanine(745)-N(1))-methyltransferase N-terminal" evidence="4">
    <location>
        <begin position="16"/>
        <end position="51"/>
    </location>
</feature>
<dbReference type="AlphaFoldDB" id="A0A412FGR3"/>
<dbReference type="InterPro" id="IPR048647">
    <property type="entry name" value="RlmA_N"/>
</dbReference>
<reference evidence="5 6" key="1">
    <citation type="submission" date="2018-08" db="EMBL/GenBank/DDBJ databases">
        <title>A genome reference for cultivated species of the human gut microbiota.</title>
        <authorList>
            <person name="Zou Y."/>
            <person name="Xue W."/>
            <person name="Luo G."/>
        </authorList>
    </citation>
    <scope>NUCLEOTIDE SEQUENCE [LARGE SCALE GENOMIC DNA]</scope>
    <source>
        <strain evidence="5 6">AF24-29</strain>
    </source>
</reference>
<dbReference type="PANTHER" id="PTHR43591">
    <property type="entry name" value="METHYLTRANSFERASE"/>
    <property type="match status" value="1"/>
</dbReference>
<dbReference type="GO" id="GO:0046872">
    <property type="term" value="F:metal ion binding"/>
    <property type="evidence" value="ECO:0007669"/>
    <property type="project" value="UniProtKB-KW"/>
</dbReference>
<dbReference type="Pfam" id="PF08241">
    <property type="entry name" value="Methyltransf_11"/>
    <property type="match status" value="1"/>
</dbReference>
<feature type="binding site" evidence="2">
    <location>
        <position position="189"/>
    </location>
    <ligand>
        <name>S-adenosyl-L-methionine</name>
        <dbReference type="ChEBI" id="CHEBI:59789"/>
    </ligand>
</feature>
<feature type="binding site" evidence="1">
    <location>
        <position position="38"/>
    </location>
    <ligand>
        <name>Zn(2+)</name>
        <dbReference type="ChEBI" id="CHEBI:29105"/>
    </ligand>
</feature>
<accession>A0A412FGR3</accession>
<sequence>MLHYPQKSEVFVMIPFLCPVCRRPLTLTQSVYQCEKRHSFDLSRFHYVNLIRSSKKIHGDNAEMVKARTRFLQSGAYQPLKDQLTELIQTLNPSSVLDSGCGEGYYTELCETLKNCECFGIDLSKEALKQAGRSCPSVHFAAASVFELPLPDQTIDVIWSCFAPLAMAENARVLKDQGKLIVVGPGPRHLWGLKEVLYDTPYLNPQETTAAPEFDLIDEQTLRYEIQLESQAQIQDLFTMTPYYYKTSIENKQKLAALAQLSTEVEFILRIYQKKSV</sequence>
<evidence type="ECO:0000259" key="3">
    <source>
        <dbReference type="Pfam" id="PF08241"/>
    </source>
</evidence>
<feature type="binding site" evidence="1">
    <location>
        <position position="21"/>
    </location>
    <ligand>
        <name>Zn(2+)</name>
        <dbReference type="ChEBI" id="CHEBI:29105"/>
    </ligand>
</feature>
<feature type="binding site" evidence="1">
    <location>
        <position position="18"/>
    </location>
    <ligand>
        <name>Zn(2+)</name>
        <dbReference type="ChEBI" id="CHEBI:29105"/>
    </ligand>
</feature>
<dbReference type="Gene3D" id="3.40.50.150">
    <property type="entry name" value="Vaccinia Virus protein VP39"/>
    <property type="match status" value="1"/>
</dbReference>
<evidence type="ECO:0000256" key="2">
    <source>
        <dbReference type="PIRSR" id="PIRSR018249-2"/>
    </source>
</evidence>
<dbReference type="Pfam" id="PF21302">
    <property type="entry name" value="Zn_ribbon_RlmA"/>
    <property type="match status" value="1"/>
</dbReference>
<dbReference type="InterPro" id="IPR016718">
    <property type="entry name" value="rRNA_m1G-MeTrfase_A_prd"/>
</dbReference>
<keyword evidence="1" id="KW-0479">Metal-binding</keyword>
<keyword evidence="6" id="KW-1185">Reference proteome</keyword>
<organism evidence="5 6">
    <name type="scientific">Holdemania filiformis</name>
    <dbReference type="NCBI Taxonomy" id="61171"/>
    <lineage>
        <taxon>Bacteria</taxon>
        <taxon>Bacillati</taxon>
        <taxon>Bacillota</taxon>
        <taxon>Erysipelotrichia</taxon>
        <taxon>Erysipelotrichales</taxon>
        <taxon>Erysipelotrichaceae</taxon>
        <taxon>Holdemania</taxon>
    </lineage>
</organism>
<proteinExistence type="predicted"/>
<feature type="binding site" evidence="2">
    <location>
        <begin position="103"/>
        <end position="104"/>
    </location>
    <ligand>
        <name>S-adenosyl-L-methionine</name>
        <dbReference type="ChEBI" id="CHEBI:59789"/>
    </ligand>
</feature>
<feature type="binding site" evidence="1">
    <location>
        <position position="34"/>
    </location>
    <ligand>
        <name>Zn(2+)</name>
        <dbReference type="ChEBI" id="CHEBI:29105"/>
    </ligand>
</feature>
<gene>
    <name evidence="5" type="ORF">DWY25_16885</name>
</gene>